<dbReference type="PANTHER" id="PTHR46796:SF6">
    <property type="entry name" value="ARAC SUBFAMILY"/>
    <property type="match status" value="1"/>
</dbReference>
<dbReference type="OrthoDB" id="110167at2"/>
<keyword evidence="2" id="KW-0238">DNA-binding</keyword>
<accession>A0A2K8MQC3</accession>
<keyword evidence="3" id="KW-0804">Transcription</keyword>
<feature type="domain" description="HTH araC/xylS-type" evidence="4">
    <location>
        <begin position="182"/>
        <end position="286"/>
    </location>
</feature>
<dbReference type="SMART" id="SM00342">
    <property type="entry name" value="HTH_ARAC"/>
    <property type="match status" value="1"/>
</dbReference>
<dbReference type="RefSeq" id="WP_100283988.1">
    <property type="nucleotide sequence ID" value="NZ_CP024923.1"/>
</dbReference>
<protein>
    <recommendedName>
        <fullName evidence="4">HTH araC/xylS-type domain-containing protein</fullName>
    </recommendedName>
</protein>
<dbReference type="InterPro" id="IPR009057">
    <property type="entry name" value="Homeodomain-like_sf"/>
</dbReference>
<evidence type="ECO:0000313" key="5">
    <source>
        <dbReference type="EMBL" id="ATY34199.1"/>
    </source>
</evidence>
<dbReference type="EMBL" id="CP024923">
    <property type="protein sequence ID" value="ATY34199.1"/>
    <property type="molecule type" value="Genomic_DNA"/>
</dbReference>
<dbReference type="PROSITE" id="PS01124">
    <property type="entry name" value="HTH_ARAC_FAMILY_2"/>
    <property type="match status" value="1"/>
</dbReference>
<gene>
    <name evidence="5" type="ORF">CVN68_21410</name>
</gene>
<evidence type="ECO:0000259" key="4">
    <source>
        <dbReference type="PROSITE" id="PS01124"/>
    </source>
</evidence>
<evidence type="ECO:0000313" key="6">
    <source>
        <dbReference type="Proteomes" id="UP000229081"/>
    </source>
</evidence>
<reference evidence="5 6" key="1">
    <citation type="submission" date="2017-11" db="EMBL/GenBank/DDBJ databases">
        <title>Complete genome sequence of Sphingomonas sp. Strain Cra20, a psychrotolerant potential plant growth promoting rhizobacteria.</title>
        <authorList>
            <person name="Luo Y."/>
        </authorList>
    </citation>
    <scope>NUCLEOTIDE SEQUENCE [LARGE SCALE GENOMIC DNA]</scope>
    <source>
        <strain evidence="5 6">Cra20</strain>
    </source>
</reference>
<dbReference type="Pfam" id="PF12833">
    <property type="entry name" value="HTH_18"/>
    <property type="match status" value="1"/>
</dbReference>
<dbReference type="InterPro" id="IPR018062">
    <property type="entry name" value="HTH_AraC-typ_CS"/>
</dbReference>
<dbReference type="InterPro" id="IPR050204">
    <property type="entry name" value="AraC_XylS_family_regulators"/>
</dbReference>
<dbReference type="AlphaFoldDB" id="A0A2K8MQC3"/>
<proteinExistence type="predicted"/>
<organism evidence="5 6">
    <name type="scientific">Sphingomonas psychrotolerans</name>
    <dbReference type="NCBI Taxonomy" id="1327635"/>
    <lineage>
        <taxon>Bacteria</taxon>
        <taxon>Pseudomonadati</taxon>
        <taxon>Pseudomonadota</taxon>
        <taxon>Alphaproteobacteria</taxon>
        <taxon>Sphingomonadales</taxon>
        <taxon>Sphingomonadaceae</taxon>
        <taxon>Sphingomonas</taxon>
    </lineage>
</organism>
<dbReference type="Proteomes" id="UP000229081">
    <property type="component" value="Chromosome"/>
</dbReference>
<dbReference type="Gene3D" id="1.10.10.60">
    <property type="entry name" value="Homeodomain-like"/>
    <property type="match status" value="1"/>
</dbReference>
<dbReference type="GO" id="GO:0003700">
    <property type="term" value="F:DNA-binding transcription factor activity"/>
    <property type="evidence" value="ECO:0007669"/>
    <property type="project" value="InterPro"/>
</dbReference>
<sequence length="299" mass="31894">MSGTVTAAARDSGGFAGRPDTGVALDLSRRDVRLTVECVQSLVPTRMKAASDAAEYLLIVPVQGRAIVDFEGVRTVLAPDAPCVFGREGMGEIHWAAGATGVMISMPRGVTQAYASAALGDARRIARASLSLAIPANGKLRELANSLAARGMADRATSVRLVEALVDLLVDQHGPDRAFPKSRSVSLARAQLDQGAAMRWSLEALARKAGVTPITLQRGFRDCIGTTVAGYAQIVRLRETRARLTSIYETRSIAAIAEAFGFASTVSFNRAYEKAFGETPTKTRYASVKLSNEAHIRDE</sequence>
<evidence type="ECO:0000256" key="3">
    <source>
        <dbReference type="ARBA" id="ARBA00023163"/>
    </source>
</evidence>
<dbReference type="PROSITE" id="PS00041">
    <property type="entry name" value="HTH_ARAC_FAMILY_1"/>
    <property type="match status" value="1"/>
</dbReference>
<dbReference type="SUPFAM" id="SSF46689">
    <property type="entry name" value="Homeodomain-like"/>
    <property type="match status" value="1"/>
</dbReference>
<dbReference type="KEGG" id="sphc:CVN68_21410"/>
<dbReference type="InterPro" id="IPR018060">
    <property type="entry name" value="HTH_AraC"/>
</dbReference>
<dbReference type="GO" id="GO:0043565">
    <property type="term" value="F:sequence-specific DNA binding"/>
    <property type="evidence" value="ECO:0007669"/>
    <property type="project" value="InterPro"/>
</dbReference>
<evidence type="ECO:0000256" key="2">
    <source>
        <dbReference type="ARBA" id="ARBA00023125"/>
    </source>
</evidence>
<keyword evidence="1" id="KW-0805">Transcription regulation</keyword>
<keyword evidence="6" id="KW-1185">Reference proteome</keyword>
<evidence type="ECO:0000256" key="1">
    <source>
        <dbReference type="ARBA" id="ARBA00023015"/>
    </source>
</evidence>
<name>A0A2K8MQC3_9SPHN</name>
<dbReference type="PANTHER" id="PTHR46796">
    <property type="entry name" value="HTH-TYPE TRANSCRIPTIONAL ACTIVATOR RHAS-RELATED"/>
    <property type="match status" value="1"/>
</dbReference>